<name>A0A454XZ72_PRIPA</name>
<keyword evidence="2" id="KW-1185">Reference proteome</keyword>
<dbReference type="Gene3D" id="3.40.50.1820">
    <property type="entry name" value="alpha/beta hydrolase"/>
    <property type="match status" value="1"/>
</dbReference>
<dbReference type="Proteomes" id="UP000005239">
    <property type="component" value="Unassembled WGS sequence"/>
</dbReference>
<dbReference type="EnsemblMetazoa" id="PPA44481.1">
    <property type="protein sequence ID" value="PPA44481.1"/>
    <property type="gene ID" value="WBGene00282850"/>
</dbReference>
<protein>
    <submittedName>
        <fullName evidence="1">Uncharacterized protein</fullName>
    </submittedName>
</protein>
<gene>
    <name evidence="1" type="primary">WBGene00282850</name>
</gene>
<dbReference type="InterPro" id="IPR029058">
    <property type="entry name" value="AB_hydrolase_fold"/>
</dbReference>
<evidence type="ECO:0000313" key="1">
    <source>
        <dbReference type="EnsemblMetazoa" id="PPA44481.1"/>
    </source>
</evidence>
<accession>A0A8R1Z4D4</accession>
<sequence length="65" mass="7483">MLTPFRVMSKTIVLDLLPQSTITRNRNLDEFSHLDFVLGDRAKKEIYDEIIGDINKLEGKKGANY</sequence>
<accession>A0A454XZ72</accession>
<reference evidence="2" key="1">
    <citation type="journal article" date="2008" name="Nat. Genet.">
        <title>The Pristionchus pacificus genome provides a unique perspective on nematode lifestyle and parasitism.</title>
        <authorList>
            <person name="Dieterich C."/>
            <person name="Clifton S.W."/>
            <person name="Schuster L.N."/>
            <person name="Chinwalla A."/>
            <person name="Delehaunty K."/>
            <person name="Dinkelacker I."/>
            <person name="Fulton L."/>
            <person name="Fulton R."/>
            <person name="Godfrey J."/>
            <person name="Minx P."/>
            <person name="Mitreva M."/>
            <person name="Roeseler W."/>
            <person name="Tian H."/>
            <person name="Witte H."/>
            <person name="Yang S.P."/>
            <person name="Wilson R.K."/>
            <person name="Sommer R.J."/>
        </authorList>
    </citation>
    <scope>NUCLEOTIDE SEQUENCE [LARGE SCALE GENOMIC DNA]</scope>
    <source>
        <strain evidence="2">PS312</strain>
    </source>
</reference>
<proteinExistence type="predicted"/>
<reference evidence="1" key="2">
    <citation type="submission" date="2022-06" db="UniProtKB">
        <authorList>
            <consortium name="EnsemblMetazoa"/>
        </authorList>
    </citation>
    <scope>IDENTIFICATION</scope>
    <source>
        <strain evidence="1">PS312</strain>
    </source>
</reference>
<dbReference type="AlphaFoldDB" id="A0A454XZ72"/>
<evidence type="ECO:0000313" key="2">
    <source>
        <dbReference type="Proteomes" id="UP000005239"/>
    </source>
</evidence>
<organism evidence="1 2">
    <name type="scientific">Pristionchus pacificus</name>
    <name type="common">Parasitic nematode worm</name>
    <dbReference type="NCBI Taxonomy" id="54126"/>
    <lineage>
        <taxon>Eukaryota</taxon>
        <taxon>Metazoa</taxon>
        <taxon>Ecdysozoa</taxon>
        <taxon>Nematoda</taxon>
        <taxon>Chromadorea</taxon>
        <taxon>Rhabditida</taxon>
        <taxon>Rhabditina</taxon>
        <taxon>Diplogasteromorpha</taxon>
        <taxon>Diplogasteroidea</taxon>
        <taxon>Neodiplogasteridae</taxon>
        <taxon>Pristionchus</taxon>
    </lineage>
</organism>